<evidence type="ECO:0000256" key="1">
    <source>
        <dbReference type="ARBA" id="ARBA00009913"/>
    </source>
</evidence>
<dbReference type="Proteomes" id="UP001579974">
    <property type="component" value="Unassembled WGS sequence"/>
</dbReference>
<dbReference type="RefSeq" id="WP_275476034.1">
    <property type="nucleotide sequence ID" value="NZ_CP162940.1"/>
</dbReference>
<organism evidence="7 8">
    <name type="scientific">Alicyclobacillus fastidiosus</name>
    <dbReference type="NCBI Taxonomy" id="392011"/>
    <lineage>
        <taxon>Bacteria</taxon>
        <taxon>Bacillati</taxon>
        <taxon>Bacillota</taxon>
        <taxon>Bacilli</taxon>
        <taxon>Bacillales</taxon>
        <taxon>Alicyclobacillaceae</taxon>
        <taxon>Alicyclobacillus</taxon>
    </lineage>
</organism>
<dbReference type="InterPro" id="IPR006118">
    <property type="entry name" value="Recombinase_CS"/>
</dbReference>
<dbReference type="PROSITE" id="PS00397">
    <property type="entry name" value="RECOMBINASES_1"/>
    <property type="match status" value="1"/>
</dbReference>
<evidence type="ECO:0000259" key="6">
    <source>
        <dbReference type="PROSITE" id="PS51736"/>
    </source>
</evidence>
<sequence length="202" mass="23544">MDNRKFGYIRVSSKDQNEQRQLNSMQDAGINERDLYIDKQSGKDFNREQYQLMKRNLRKGDILYIHSLDRFGRNKEEILHEWEDITKNIGADIVVLDMPLLDTTKYQDSMGTFISDLVLQILSWLAEEERERIRKRQREGIDAAMQNGAKFGRPKADITDAFVNAYNEWKAGTITATAAMEQAGMKRTTFYKLVKEYEDAAN</sequence>
<name>A0ABV5AK05_9BACL</name>
<reference evidence="7 8" key="1">
    <citation type="journal article" date="2024" name="Int. J. Mol. Sci.">
        <title>Exploration of Alicyclobacillus spp. Genome in Search of Antibiotic Resistance.</title>
        <authorList>
            <person name="Bucka-Kolendo J."/>
            <person name="Kiousi D.E."/>
            <person name="Dekowska A."/>
            <person name="Mikolajczuk-Szczyrba A."/>
            <person name="Karadedos D.M."/>
            <person name="Michael P."/>
            <person name="Galanis A."/>
            <person name="Sokolowska B."/>
        </authorList>
    </citation>
    <scope>NUCLEOTIDE SEQUENCE [LARGE SCALE GENOMIC DNA]</scope>
    <source>
        <strain evidence="7 8">KKP 3000</strain>
    </source>
</reference>
<evidence type="ECO:0000256" key="4">
    <source>
        <dbReference type="ARBA" id="ARBA00023172"/>
    </source>
</evidence>
<gene>
    <name evidence="7" type="ORF">KKP3000_000809</name>
</gene>
<keyword evidence="3" id="KW-0238">DNA-binding</keyword>
<dbReference type="EMBL" id="JBDXSU010000016">
    <property type="protein sequence ID" value="MFB5192017.1"/>
    <property type="molecule type" value="Genomic_DNA"/>
</dbReference>
<keyword evidence="2" id="KW-0229">DNA integration</keyword>
<dbReference type="SUPFAM" id="SSF53041">
    <property type="entry name" value="Resolvase-like"/>
    <property type="match status" value="1"/>
</dbReference>
<dbReference type="InterPro" id="IPR050639">
    <property type="entry name" value="SSR_resolvase"/>
</dbReference>
<dbReference type="PANTHER" id="PTHR30461">
    <property type="entry name" value="DNA-INVERTASE FROM LAMBDOID PROPHAGE"/>
    <property type="match status" value="1"/>
</dbReference>
<comment type="similarity">
    <text evidence="1">Belongs to the site-specific recombinase resolvase family.</text>
</comment>
<evidence type="ECO:0000256" key="5">
    <source>
        <dbReference type="PROSITE-ProRule" id="PRU10137"/>
    </source>
</evidence>
<feature type="active site" description="O-(5'-phospho-DNA)-serine intermediate" evidence="5">
    <location>
        <position position="12"/>
    </location>
</feature>
<accession>A0ABV5AK05</accession>
<proteinExistence type="inferred from homology"/>
<evidence type="ECO:0000313" key="7">
    <source>
        <dbReference type="EMBL" id="MFB5192017.1"/>
    </source>
</evidence>
<dbReference type="Gene3D" id="3.40.50.1390">
    <property type="entry name" value="Resolvase, N-terminal catalytic domain"/>
    <property type="match status" value="1"/>
</dbReference>
<dbReference type="PANTHER" id="PTHR30461:SF26">
    <property type="entry name" value="RESOLVASE HOMOLOG YNEB"/>
    <property type="match status" value="1"/>
</dbReference>
<keyword evidence="4" id="KW-0233">DNA recombination</keyword>
<dbReference type="InterPro" id="IPR036162">
    <property type="entry name" value="Resolvase-like_N_sf"/>
</dbReference>
<dbReference type="CDD" id="cd03768">
    <property type="entry name" value="SR_ResInv"/>
    <property type="match status" value="1"/>
</dbReference>
<dbReference type="SMART" id="SM00857">
    <property type="entry name" value="Resolvase"/>
    <property type="match status" value="1"/>
</dbReference>
<keyword evidence="8" id="KW-1185">Reference proteome</keyword>
<comment type="caution">
    <text evidence="7">The sequence shown here is derived from an EMBL/GenBank/DDBJ whole genome shotgun (WGS) entry which is preliminary data.</text>
</comment>
<dbReference type="PROSITE" id="PS51736">
    <property type="entry name" value="RECOMBINASES_3"/>
    <property type="match status" value="1"/>
</dbReference>
<feature type="domain" description="Resolvase/invertase-type recombinase catalytic" evidence="6">
    <location>
        <begin position="4"/>
        <end position="148"/>
    </location>
</feature>
<dbReference type="Pfam" id="PF00239">
    <property type="entry name" value="Resolvase"/>
    <property type="match status" value="1"/>
</dbReference>
<evidence type="ECO:0000256" key="3">
    <source>
        <dbReference type="ARBA" id="ARBA00023125"/>
    </source>
</evidence>
<evidence type="ECO:0000313" key="8">
    <source>
        <dbReference type="Proteomes" id="UP001579974"/>
    </source>
</evidence>
<dbReference type="InterPro" id="IPR006119">
    <property type="entry name" value="Resolv_N"/>
</dbReference>
<evidence type="ECO:0000256" key="2">
    <source>
        <dbReference type="ARBA" id="ARBA00022908"/>
    </source>
</evidence>
<protein>
    <submittedName>
        <fullName evidence="7">Recombinase family protein</fullName>
    </submittedName>
</protein>